<dbReference type="GO" id="GO:0016887">
    <property type="term" value="F:ATP hydrolysis activity"/>
    <property type="evidence" value="ECO:0007669"/>
    <property type="project" value="InterPro"/>
</dbReference>
<evidence type="ECO:0000256" key="1">
    <source>
        <dbReference type="ARBA" id="ARBA00004236"/>
    </source>
</evidence>
<dbReference type="PROSITE" id="PS00211">
    <property type="entry name" value="ABC_TRANSPORTER_1"/>
    <property type="match status" value="1"/>
</dbReference>
<name>A0A1H3IHZ1_9EURY</name>
<evidence type="ECO:0000256" key="9">
    <source>
        <dbReference type="ARBA" id="ARBA00041133"/>
    </source>
</evidence>
<dbReference type="InterPro" id="IPR003593">
    <property type="entry name" value="AAA+_ATPase"/>
</dbReference>
<organism evidence="13 14">
    <name type="scientific">Halobellus clavatus</name>
    <dbReference type="NCBI Taxonomy" id="660517"/>
    <lineage>
        <taxon>Archaea</taxon>
        <taxon>Methanobacteriati</taxon>
        <taxon>Methanobacteriota</taxon>
        <taxon>Stenosarchaea group</taxon>
        <taxon>Halobacteria</taxon>
        <taxon>Halobacteriales</taxon>
        <taxon>Haloferacaceae</taxon>
        <taxon>Halobellus</taxon>
    </lineage>
</organism>
<dbReference type="Pfam" id="PF00005">
    <property type="entry name" value="ABC_tran"/>
    <property type="match status" value="1"/>
</dbReference>
<evidence type="ECO:0000256" key="4">
    <source>
        <dbReference type="ARBA" id="ARBA00022741"/>
    </source>
</evidence>
<dbReference type="SUPFAM" id="SSF52540">
    <property type="entry name" value="P-loop containing nucleoside triphosphate hydrolases"/>
    <property type="match status" value="1"/>
</dbReference>
<dbReference type="GO" id="GO:0005524">
    <property type="term" value="F:ATP binding"/>
    <property type="evidence" value="ECO:0007669"/>
    <property type="project" value="UniProtKB-KW"/>
</dbReference>
<dbReference type="RefSeq" id="WP_089768207.1">
    <property type="nucleotide sequence ID" value="NZ_FNPB01000010.1"/>
</dbReference>
<comment type="subcellular location">
    <subcellularLocation>
        <location evidence="1">Cell membrane</location>
    </subcellularLocation>
</comment>
<dbReference type="SMART" id="SM00382">
    <property type="entry name" value="AAA"/>
    <property type="match status" value="1"/>
</dbReference>
<dbReference type="Gene3D" id="3.40.50.300">
    <property type="entry name" value="P-loop containing nucleotide triphosphate hydrolases"/>
    <property type="match status" value="1"/>
</dbReference>
<evidence type="ECO:0000256" key="5">
    <source>
        <dbReference type="ARBA" id="ARBA00022840"/>
    </source>
</evidence>
<comment type="catalytic activity">
    <reaction evidence="10">
        <text>tungstate(in) + ATP + H2O = tungstate(out) + ADP + phosphate + H(+)</text>
        <dbReference type="Rhea" id="RHEA:35027"/>
        <dbReference type="ChEBI" id="CHEBI:15377"/>
        <dbReference type="ChEBI" id="CHEBI:15378"/>
        <dbReference type="ChEBI" id="CHEBI:30616"/>
        <dbReference type="ChEBI" id="CHEBI:43474"/>
        <dbReference type="ChEBI" id="CHEBI:46502"/>
        <dbReference type="ChEBI" id="CHEBI:456216"/>
        <dbReference type="EC" id="7.3.2.6"/>
    </reaction>
</comment>
<evidence type="ECO:0000256" key="2">
    <source>
        <dbReference type="ARBA" id="ARBA00022448"/>
    </source>
</evidence>
<evidence type="ECO:0000259" key="12">
    <source>
        <dbReference type="PROSITE" id="PS50893"/>
    </source>
</evidence>
<comment type="similarity">
    <text evidence="6">Belongs to the ABC transporter superfamily. Sulfate/tungstate importer (TC 3.A.1.6) family.</text>
</comment>
<dbReference type="EMBL" id="FNPB01000010">
    <property type="protein sequence ID" value="SDY27247.1"/>
    <property type="molecule type" value="Genomic_DNA"/>
</dbReference>
<protein>
    <recommendedName>
        <fullName evidence="9">Molybdate/tungstate import ATP-binding protein WtpC</fullName>
        <ecNumber evidence="8">7.3.2.6</ecNumber>
    </recommendedName>
</protein>
<dbReference type="STRING" id="660517.SAMN04487946_1107"/>
<reference evidence="14" key="1">
    <citation type="submission" date="2016-10" db="EMBL/GenBank/DDBJ databases">
        <authorList>
            <person name="Varghese N."/>
            <person name="Submissions S."/>
        </authorList>
    </citation>
    <scope>NUCLEOTIDE SEQUENCE [LARGE SCALE GENOMIC DNA]</scope>
    <source>
        <strain evidence="14">CGMCC 1.10118</strain>
    </source>
</reference>
<comment type="subunit">
    <text evidence="7">The complex is composed of two ATP-binding proteins (WtpC), two transmembrane proteins (WtpB) and a solute-binding protein (WtpA).</text>
</comment>
<dbReference type="EC" id="7.3.2.6" evidence="8"/>
<evidence type="ECO:0000313" key="14">
    <source>
        <dbReference type="Proteomes" id="UP000199170"/>
    </source>
</evidence>
<dbReference type="InterPro" id="IPR017871">
    <property type="entry name" value="ABC_transporter-like_CS"/>
</dbReference>
<proteinExistence type="inferred from homology"/>
<dbReference type="Proteomes" id="UP000199170">
    <property type="component" value="Unassembled WGS sequence"/>
</dbReference>
<dbReference type="PANTHER" id="PTHR43117:SF4">
    <property type="entry name" value="OSMOPROTECTANT IMPORT ATP-BINDING PROTEIN OSMV"/>
    <property type="match status" value="1"/>
</dbReference>
<evidence type="ECO:0000256" key="8">
    <source>
        <dbReference type="ARBA" id="ARBA00039025"/>
    </source>
</evidence>
<dbReference type="PROSITE" id="PS50893">
    <property type="entry name" value="ABC_TRANSPORTER_2"/>
    <property type="match status" value="1"/>
</dbReference>
<keyword evidence="14" id="KW-1185">Reference proteome</keyword>
<dbReference type="InterPro" id="IPR046342">
    <property type="entry name" value="CBS_dom_sf"/>
</dbReference>
<dbReference type="PANTHER" id="PTHR43117">
    <property type="entry name" value="OSMOPROTECTANT IMPORT ATP-BINDING PROTEIN OSMV"/>
    <property type="match status" value="1"/>
</dbReference>
<sequence length="327" mass="36198">MIEFEDVTKVYADGTEAIDGINFTVEEGTTTVLVGPSGCGKTTSMKLVNRLEEPTEGTVYVNGTDNQELDKIDLRRGIGYVIQEIGLFDHLTVGENIATVPELVGWDQSRIDDRVDELLELMDLSPEYRDQYPRELSGGQRQRIGVARALAADPDILLMDEPFGALDPITRENLQDEFLQIQDRINTTILFVTHSIDEALKMGDRIAIFDVGEVVQYDTPAEILSNPKNEFVENFIGENQTFKQLSITPVREVMDDPQAYESAESEVAPAADGGEYYSISPDSSLQVGLTRLLSIEHTTLPVVDGGEVVGFLTEDHVRSYFDSAGEP</sequence>
<accession>A0A1H3IHZ1</accession>
<gene>
    <name evidence="13" type="ORF">SAMN04487946_1107</name>
</gene>
<keyword evidence="5 13" id="KW-0067">ATP-binding</keyword>
<dbReference type="GO" id="GO:1901238">
    <property type="term" value="F:ABC-type tungstate transporter activity"/>
    <property type="evidence" value="ECO:0007669"/>
    <property type="project" value="UniProtKB-EC"/>
</dbReference>
<keyword evidence="3" id="KW-0500">Molybdenum</keyword>
<evidence type="ECO:0000256" key="10">
    <source>
        <dbReference type="ARBA" id="ARBA00047936"/>
    </source>
</evidence>
<keyword evidence="2" id="KW-0813">Transport</keyword>
<evidence type="ECO:0000313" key="13">
    <source>
        <dbReference type="EMBL" id="SDY27247.1"/>
    </source>
</evidence>
<evidence type="ECO:0000256" key="11">
    <source>
        <dbReference type="ARBA" id="ARBA00057369"/>
    </source>
</evidence>
<keyword evidence="4" id="KW-0547">Nucleotide-binding</keyword>
<evidence type="ECO:0000256" key="7">
    <source>
        <dbReference type="ARBA" id="ARBA00038781"/>
    </source>
</evidence>
<dbReference type="OrthoDB" id="18368at2157"/>
<evidence type="ECO:0000256" key="6">
    <source>
        <dbReference type="ARBA" id="ARBA00038307"/>
    </source>
</evidence>
<dbReference type="InterPro" id="IPR027417">
    <property type="entry name" value="P-loop_NTPase"/>
</dbReference>
<dbReference type="FunFam" id="3.40.50.300:FF:000425">
    <property type="entry name" value="Probable ABC transporter, ATP-binding subunit"/>
    <property type="match status" value="1"/>
</dbReference>
<evidence type="ECO:0000256" key="3">
    <source>
        <dbReference type="ARBA" id="ARBA00022505"/>
    </source>
</evidence>
<dbReference type="InterPro" id="IPR003439">
    <property type="entry name" value="ABC_transporter-like_ATP-bd"/>
</dbReference>
<comment type="function">
    <text evidence="11">Part of the ABC transporter complex WtpABC involved in molybdate/tungstate import. Responsible for energy coupling to the transport system.</text>
</comment>
<dbReference type="SUPFAM" id="SSF54631">
    <property type="entry name" value="CBS-domain pair"/>
    <property type="match status" value="1"/>
</dbReference>
<feature type="domain" description="ABC transporter" evidence="12">
    <location>
        <begin position="2"/>
        <end position="236"/>
    </location>
</feature>
<dbReference type="AlphaFoldDB" id="A0A1H3IHZ1"/>
<dbReference type="GO" id="GO:0005886">
    <property type="term" value="C:plasma membrane"/>
    <property type="evidence" value="ECO:0007669"/>
    <property type="project" value="UniProtKB-SubCell"/>
</dbReference>